<dbReference type="OrthoDB" id="6754640at2759"/>
<name>A0A9P0P172_ACAOB</name>
<protein>
    <recommendedName>
        <fullName evidence="1">DDE-1 domain-containing protein</fullName>
    </recommendedName>
</protein>
<sequence>MVNGRLEKCNNRISQTYAYDLVADCLNLPSLLNNKKKIASKKWYYSFMSRHPELRLRQPENISIARSKGFNKTNVHEFFDVLEKIVDETGIDAFYIYNVDESARENGIILLQLPGHTTYRLQPLDVGVFKSVESSYMQVMANWFRTNVDQKVTQFEVATLLTEAYTNSATTHNAAIGFRASGVWPVNRNVFSDRDFVASENLLVPDTIEAEKEDTPSEVTDVTNENQANLVQEDPISSTSKLTQGERMRPHKDSNTVLIEKISPLPKPKIVKKSGERTKRVAQKVAILTESPYKNELEEKYALKARKYEMKKAEETPKTCFSNQKVCNDDRNITAG</sequence>
<proteinExistence type="predicted"/>
<dbReference type="EMBL" id="CAKOFQ010006740">
    <property type="protein sequence ID" value="CAH1966953.1"/>
    <property type="molecule type" value="Genomic_DNA"/>
</dbReference>
<comment type="caution">
    <text evidence="2">The sequence shown here is derived from an EMBL/GenBank/DDBJ whole genome shotgun (WGS) entry which is preliminary data.</text>
</comment>
<dbReference type="InterPro" id="IPR004875">
    <property type="entry name" value="DDE_SF_endonuclease_dom"/>
</dbReference>
<reference evidence="2" key="1">
    <citation type="submission" date="2022-03" db="EMBL/GenBank/DDBJ databases">
        <authorList>
            <person name="Sayadi A."/>
        </authorList>
    </citation>
    <scope>NUCLEOTIDE SEQUENCE</scope>
</reference>
<feature type="domain" description="DDE-1" evidence="1">
    <location>
        <begin position="96"/>
        <end position="153"/>
    </location>
</feature>
<keyword evidence="3" id="KW-1185">Reference proteome</keyword>
<evidence type="ECO:0000313" key="2">
    <source>
        <dbReference type="EMBL" id="CAH1966953.1"/>
    </source>
</evidence>
<dbReference type="AlphaFoldDB" id="A0A9P0P172"/>
<evidence type="ECO:0000259" key="1">
    <source>
        <dbReference type="Pfam" id="PF03184"/>
    </source>
</evidence>
<evidence type="ECO:0000313" key="3">
    <source>
        <dbReference type="Proteomes" id="UP001152888"/>
    </source>
</evidence>
<gene>
    <name evidence="2" type="ORF">ACAOBT_LOCUS7145</name>
</gene>
<accession>A0A9P0P172</accession>
<dbReference type="GO" id="GO:0003676">
    <property type="term" value="F:nucleic acid binding"/>
    <property type="evidence" value="ECO:0007669"/>
    <property type="project" value="InterPro"/>
</dbReference>
<dbReference type="Pfam" id="PF03184">
    <property type="entry name" value="DDE_1"/>
    <property type="match status" value="1"/>
</dbReference>
<organism evidence="2 3">
    <name type="scientific">Acanthoscelides obtectus</name>
    <name type="common">Bean weevil</name>
    <name type="synonym">Bruchus obtectus</name>
    <dbReference type="NCBI Taxonomy" id="200917"/>
    <lineage>
        <taxon>Eukaryota</taxon>
        <taxon>Metazoa</taxon>
        <taxon>Ecdysozoa</taxon>
        <taxon>Arthropoda</taxon>
        <taxon>Hexapoda</taxon>
        <taxon>Insecta</taxon>
        <taxon>Pterygota</taxon>
        <taxon>Neoptera</taxon>
        <taxon>Endopterygota</taxon>
        <taxon>Coleoptera</taxon>
        <taxon>Polyphaga</taxon>
        <taxon>Cucujiformia</taxon>
        <taxon>Chrysomeloidea</taxon>
        <taxon>Chrysomelidae</taxon>
        <taxon>Bruchinae</taxon>
        <taxon>Bruchini</taxon>
        <taxon>Acanthoscelides</taxon>
    </lineage>
</organism>
<dbReference type="Proteomes" id="UP001152888">
    <property type="component" value="Unassembled WGS sequence"/>
</dbReference>